<organism evidence="2 3">
    <name type="scientific">Candidatus Scatousia excrementigallinarum</name>
    <dbReference type="NCBI Taxonomy" id="2840935"/>
    <lineage>
        <taxon>Bacteria</taxon>
        <taxon>Candidatus Scatousia</taxon>
    </lineage>
</organism>
<reference evidence="2" key="2">
    <citation type="journal article" date="2021" name="PeerJ">
        <title>Extensive microbial diversity within the chicken gut microbiome revealed by metagenomics and culture.</title>
        <authorList>
            <person name="Gilroy R."/>
            <person name="Ravi A."/>
            <person name="Getino M."/>
            <person name="Pursley I."/>
            <person name="Horton D.L."/>
            <person name="Alikhan N.F."/>
            <person name="Baker D."/>
            <person name="Gharbi K."/>
            <person name="Hall N."/>
            <person name="Watson M."/>
            <person name="Adriaenssens E.M."/>
            <person name="Foster-Nyarko E."/>
            <person name="Jarju S."/>
            <person name="Secka A."/>
            <person name="Antonio M."/>
            <person name="Oren A."/>
            <person name="Chaudhuri R.R."/>
            <person name="La Ragione R."/>
            <person name="Hildebrand F."/>
            <person name="Pallen M.J."/>
        </authorList>
    </citation>
    <scope>NUCLEOTIDE SEQUENCE</scope>
    <source>
        <strain evidence="2">6276</strain>
    </source>
</reference>
<proteinExistence type="predicted"/>
<dbReference type="Proteomes" id="UP000823928">
    <property type="component" value="Unassembled WGS sequence"/>
</dbReference>
<dbReference type="Pfam" id="PF18155">
    <property type="entry name" value="pPIWI_RE_Z"/>
    <property type="match status" value="1"/>
</dbReference>
<evidence type="ECO:0000259" key="1">
    <source>
        <dbReference type="Pfam" id="PF18155"/>
    </source>
</evidence>
<accession>A0A9D1JM02</accession>
<protein>
    <recommendedName>
        <fullName evidence="1">pPIWI-RE three-gene island domain-containing protein</fullName>
    </recommendedName>
</protein>
<evidence type="ECO:0000313" key="3">
    <source>
        <dbReference type="Proteomes" id="UP000823928"/>
    </source>
</evidence>
<reference evidence="2" key="1">
    <citation type="submission" date="2020-10" db="EMBL/GenBank/DDBJ databases">
        <authorList>
            <person name="Gilroy R."/>
        </authorList>
    </citation>
    <scope>NUCLEOTIDE SEQUENCE</scope>
    <source>
        <strain evidence="2">6276</strain>
    </source>
</reference>
<feature type="domain" description="pPIWI-RE three-gene island" evidence="1">
    <location>
        <begin position="22"/>
        <end position="87"/>
    </location>
</feature>
<sequence length="88" mass="10305">MRDLKDLRKSLSKYIEDTDGFDASAFVKVESVLFLLSRVSPSLNPENAYVLLRGYQIINHSKQDEQLYLLQQAREKLFVYSSKMLWSE</sequence>
<name>A0A9D1JM02_9BACT</name>
<dbReference type="InterPro" id="IPR055254">
    <property type="entry name" value="pPIWI_RE_Z"/>
</dbReference>
<dbReference type="EMBL" id="DVIU01000050">
    <property type="protein sequence ID" value="HIS35507.1"/>
    <property type="molecule type" value="Genomic_DNA"/>
</dbReference>
<comment type="caution">
    <text evidence="2">The sequence shown here is derived from an EMBL/GenBank/DDBJ whole genome shotgun (WGS) entry which is preliminary data.</text>
</comment>
<evidence type="ECO:0000313" key="2">
    <source>
        <dbReference type="EMBL" id="HIS35507.1"/>
    </source>
</evidence>
<feature type="non-terminal residue" evidence="2">
    <location>
        <position position="88"/>
    </location>
</feature>
<gene>
    <name evidence="2" type="ORF">IAC10_02600</name>
</gene>
<dbReference type="AlphaFoldDB" id="A0A9D1JM02"/>